<feature type="domain" description="Glycosyltransferase subfamily 4-like N-terminal" evidence="2">
    <location>
        <begin position="27"/>
        <end position="181"/>
    </location>
</feature>
<dbReference type="AlphaFoldDB" id="A0A157P200"/>
<name>A0A157P200_9BORD</name>
<dbReference type="InterPro" id="IPR028098">
    <property type="entry name" value="Glyco_trans_4-like_N"/>
</dbReference>
<sequence>MSNQNRPDDRAAHPLRVLVFIHSLQGGGAERVAADLSAGWAQAGHDVMVVTQTDSAGDVYSLDPRVQRRSLGTAGLRGLWANVQRVRALRAVLREFSPDIVLGMMTTASVLAVLAARGLPCRVIATEHAHPPSQAMSGLWQRLRRFAYPRAARVVALTDGTARWIEQHVPGSRLAVIPNAVRWPLPQGEPRLDATRPAGRQRLLAVGRLHADKGFDLLLQAYAQVAPRHPSWDLVMLGEGEQRQALQQQIDAAGLGGRVALPGRAGNVGDWYAQSDLYVLSSRFEGLSNTLIEALASGLAAVSFDCDTGPREIVREGVDGVLVRPNGDPAALAGALDAMMGDDARRQAMAAQATEARQRFSAERILAMWQQVFDEALATGKPPRASTQ</sequence>
<dbReference type="PANTHER" id="PTHR12526">
    <property type="entry name" value="GLYCOSYLTRANSFERASE"/>
    <property type="match status" value="1"/>
</dbReference>
<dbReference type="Pfam" id="PF00534">
    <property type="entry name" value="Glycos_transf_1"/>
    <property type="match status" value="1"/>
</dbReference>
<feature type="domain" description="Glycosyl transferase family 1" evidence="1">
    <location>
        <begin position="197"/>
        <end position="354"/>
    </location>
</feature>
<dbReference type="GO" id="GO:0047265">
    <property type="term" value="F:poly(glycerol-phosphate) alpha-glucosyltransferase activity"/>
    <property type="evidence" value="ECO:0007669"/>
    <property type="project" value="UniProtKB-EC"/>
</dbReference>
<keyword evidence="3" id="KW-0808">Transferase</keyword>
<evidence type="ECO:0000259" key="2">
    <source>
        <dbReference type="Pfam" id="PF13439"/>
    </source>
</evidence>
<dbReference type="RefSeq" id="WP_066411437.1">
    <property type="nucleotide sequence ID" value="NZ_FKBS01000014.1"/>
</dbReference>
<dbReference type="SUPFAM" id="SSF53756">
    <property type="entry name" value="UDP-Glycosyltransferase/glycogen phosphorylase"/>
    <property type="match status" value="1"/>
</dbReference>
<evidence type="ECO:0000313" key="3">
    <source>
        <dbReference type="EMBL" id="SAI27019.1"/>
    </source>
</evidence>
<evidence type="ECO:0000259" key="1">
    <source>
        <dbReference type="Pfam" id="PF00534"/>
    </source>
</evidence>
<organism evidence="3 4">
    <name type="scientific">Bordetella ansorpii</name>
    <dbReference type="NCBI Taxonomy" id="288768"/>
    <lineage>
        <taxon>Bacteria</taxon>
        <taxon>Pseudomonadati</taxon>
        <taxon>Pseudomonadota</taxon>
        <taxon>Betaproteobacteria</taxon>
        <taxon>Burkholderiales</taxon>
        <taxon>Alcaligenaceae</taxon>
        <taxon>Bordetella</taxon>
    </lineage>
</organism>
<keyword evidence="3" id="KW-0328">Glycosyltransferase</keyword>
<dbReference type="Proteomes" id="UP000077037">
    <property type="component" value="Unassembled WGS sequence"/>
</dbReference>
<dbReference type="CDD" id="cd03820">
    <property type="entry name" value="GT4_AmsD-like"/>
    <property type="match status" value="1"/>
</dbReference>
<dbReference type="OrthoDB" id="570545at2"/>
<dbReference type="EMBL" id="FKBS01000014">
    <property type="protein sequence ID" value="SAI27019.1"/>
    <property type="molecule type" value="Genomic_DNA"/>
</dbReference>
<proteinExistence type="predicted"/>
<dbReference type="InterPro" id="IPR001296">
    <property type="entry name" value="Glyco_trans_1"/>
</dbReference>
<accession>A0A157P200</accession>
<evidence type="ECO:0000313" key="4">
    <source>
        <dbReference type="Proteomes" id="UP000077037"/>
    </source>
</evidence>
<gene>
    <name evidence="3" type="primary">tagE_1</name>
    <name evidence="3" type="ORF">SAMEA1982600_02128</name>
</gene>
<protein>
    <submittedName>
        <fullName evidence="3">Glycosyltransferase</fullName>
        <ecNumber evidence="3">2.4.1.52</ecNumber>
    </submittedName>
</protein>
<reference evidence="3 4" key="1">
    <citation type="submission" date="2016-03" db="EMBL/GenBank/DDBJ databases">
        <authorList>
            <consortium name="Pathogen Informatics"/>
        </authorList>
    </citation>
    <scope>NUCLEOTIDE SEQUENCE [LARGE SCALE GENOMIC DNA]</scope>
    <source>
        <strain evidence="3 4">NCTC13364</strain>
    </source>
</reference>
<dbReference type="Pfam" id="PF13439">
    <property type="entry name" value="Glyco_transf_4"/>
    <property type="match status" value="1"/>
</dbReference>
<dbReference type="Gene3D" id="3.40.50.2000">
    <property type="entry name" value="Glycogen Phosphorylase B"/>
    <property type="match status" value="2"/>
</dbReference>
<dbReference type="EC" id="2.4.1.52" evidence="3"/>